<organism evidence="1">
    <name type="scientific">marine metagenome</name>
    <dbReference type="NCBI Taxonomy" id="408172"/>
    <lineage>
        <taxon>unclassified sequences</taxon>
        <taxon>metagenomes</taxon>
        <taxon>ecological metagenomes</taxon>
    </lineage>
</organism>
<protein>
    <submittedName>
        <fullName evidence="1">Uncharacterized protein</fullName>
    </submittedName>
</protein>
<gene>
    <name evidence="1" type="ORF">METZ01_LOCUS12901</name>
</gene>
<dbReference type="EMBL" id="UINC01000715">
    <property type="protein sequence ID" value="SUZ60047.1"/>
    <property type="molecule type" value="Genomic_DNA"/>
</dbReference>
<dbReference type="AlphaFoldDB" id="A0A381P0F6"/>
<name>A0A381P0F6_9ZZZZ</name>
<accession>A0A381P0F6</accession>
<sequence length="42" mass="5165">MTEFLIYERIYQIILNIDEKIHTVRANNSQNLSRNNFVYYLN</sequence>
<proteinExistence type="predicted"/>
<reference evidence="1" key="1">
    <citation type="submission" date="2018-05" db="EMBL/GenBank/DDBJ databases">
        <authorList>
            <person name="Lanie J.A."/>
            <person name="Ng W.-L."/>
            <person name="Kazmierczak K.M."/>
            <person name="Andrzejewski T.M."/>
            <person name="Davidsen T.M."/>
            <person name="Wayne K.J."/>
            <person name="Tettelin H."/>
            <person name="Glass J.I."/>
            <person name="Rusch D."/>
            <person name="Podicherti R."/>
            <person name="Tsui H.-C.T."/>
            <person name="Winkler M.E."/>
        </authorList>
    </citation>
    <scope>NUCLEOTIDE SEQUENCE</scope>
</reference>
<evidence type="ECO:0000313" key="1">
    <source>
        <dbReference type="EMBL" id="SUZ60047.1"/>
    </source>
</evidence>